<protein>
    <submittedName>
        <fullName evidence="10">Pyruvate:ferredoxin oxidoreductase</fullName>
        <ecNumber evidence="10">1.2.7.1</ecNumber>
    </submittedName>
</protein>
<dbReference type="Gene3D" id="3.40.50.920">
    <property type="match status" value="1"/>
</dbReference>
<feature type="domain" description="4Fe-4S ferredoxin-type" evidence="9">
    <location>
        <begin position="1398"/>
        <end position="1427"/>
    </location>
</feature>
<dbReference type="Pfam" id="PF02775">
    <property type="entry name" value="TPP_enzyme_C"/>
    <property type="match status" value="1"/>
</dbReference>
<dbReference type="Proteomes" id="UP001141327">
    <property type="component" value="Unassembled WGS sequence"/>
</dbReference>
<feature type="region of interest" description="Disordered" evidence="8">
    <location>
        <begin position="297"/>
        <end position="355"/>
    </location>
</feature>
<dbReference type="SUPFAM" id="SSF53323">
    <property type="entry name" value="Pyruvate-ferredoxin oxidoreductase, PFOR, domain III"/>
    <property type="match status" value="1"/>
</dbReference>
<dbReference type="EMBL" id="JAPMOS010000277">
    <property type="protein sequence ID" value="KAJ4453338.1"/>
    <property type="molecule type" value="Genomic_DNA"/>
</dbReference>
<dbReference type="PROSITE" id="PS51379">
    <property type="entry name" value="4FE4S_FER_2"/>
    <property type="match status" value="2"/>
</dbReference>
<dbReference type="InterPro" id="IPR033412">
    <property type="entry name" value="PFOR_II"/>
</dbReference>
<feature type="compositionally biased region" description="Basic residues" evidence="8">
    <location>
        <begin position="1833"/>
        <end position="1844"/>
    </location>
</feature>
<evidence type="ECO:0000313" key="10">
    <source>
        <dbReference type="EMBL" id="KAJ4453338.1"/>
    </source>
</evidence>
<dbReference type="InterPro" id="IPR019456">
    <property type="entry name" value="Pyrv-flavodox_OxRtase_EKR"/>
</dbReference>
<dbReference type="GO" id="GO:0019164">
    <property type="term" value="F:pyruvate synthase activity"/>
    <property type="evidence" value="ECO:0007669"/>
    <property type="project" value="UniProtKB-EC"/>
</dbReference>
<dbReference type="PANTHER" id="PTHR32154:SF0">
    <property type="entry name" value="PYRUVATE-FLAVODOXIN OXIDOREDUCTASE-RELATED"/>
    <property type="match status" value="1"/>
</dbReference>
<dbReference type="InterPro" id="IPR019752">
    <property type="entry name" value="Pyrv/ketoisovalerate_OxRed_cat"/>
</dbReference>
<dbReference type="InterPro" id="IPR050722">
    <property type="entry name" value="Pyruvate:ferred/Flavod_OxRd"/>
</dbReference>
<dbReference type="Pfam" id="PF01855">
    <property type="entry name" value="POR_N"/>
    <property type="match status" value="1"/>
</dbReference>
<keyword evidence="11" id="KW-1185">Reference proteome</keyword>
<keyword evidence="6" id="KW-0408">Iron</keyword>
<evidence type="ECO:0000259" key="9">
    <source>
        <dbReference type="PROSITE" id="PS51379"/>
    </source>
</evidence>
<keyword evidence="5 10" id="KW-0560">Oxidoreductase</keyword>
<dbReference type="InterPro" id="IPR002869">
    <property type="entry name" value="Pyrv_flavodox_OxRed_cen"/>
</dbReference>
<dbReference type="Pfam" id="PF10371">
    <property type="entry name" value="EKR"/>
    <property type="match status" value="1"/>
</dbReference>
<dbReference type="InterPro" id="IPR017900">
    <property type="entry name" value="4Fe4S_Fe_S_CS"/>
</dbReference>
<evidence type="ECO:0000256" key="5">
    <source>
        <dbReference type="ARBA" id="ARBA00023002"/>
    </source>
</evidence>
<dbReference type="InterPro" id="IPR009014">
    <property type="entry name" value="Transketo_C/PFOR_II"/>
</dbReference>
<accession>A0ABQ8U3W5</accession>
<evidence type="ECO:0000256" key="3">
    <source>
        <dbReference type="ARBA" id="ARBA00022723"/>
    </source>
</evidence>
<keyword evidence="4" id="KW-0249">Electron transport</keyword>
<evidence type="ECO:0000256" key="2">
    <source>
        <dbReference type="ARBA" id="ARBA00022485"/>
    </source>
</evidence>
<comment type="caution">
    <text evidence="10">The sequence shown here is derived from an EMBL/GenBank/DDBJ whole genome shotgun (WGS) entry which is preliminary data.</text>
</comment>
<evidence type="ECO:0000256" key="8">
    <source>
        <dbReference type="SAM" id="MobiDB-lite"/>
    </source>
</evidence>
<dbReference type="Pfam" id="PF01558">
    <property type="entry name" value="POR"/>
    <property type="match status" value="1"/>
</dbReference>
<evidence type="ECO:0000256" key="4">
    <source>
        <dbReference type="ARBA" id="ARBA00022982"/>
    </source>
</evidence>
<feature type="compositionally biased region" description="Low complexity" evidence="8">
    <location>
        <begin position="319"/>
        <end position="333"/>
    </location>
</feature>
<dbReference type="InterPro" id="IPR029061">
    <property type="entry name" value="THDP-binding"/>
</dbReference>
<dbReference type="Gene3D" id="3.40.50.970">
    <property type="match status" value="2"/>
</dbReference>
<dbReference type="SMART" id="SM00890">
    <property type="entry name" value="EKR"/>
    <property type="match status" value="1"/>
</dbReference>
<dbReference type="InterPro" id="IPR017896">
    <property type="entry name" value="4Fe4S_Fe-S-bd"/>
</dbReference>
<dbReference type="PANTHER" id="PTHR32154">
    <property type="entry name" value="PYRUVATE-FLAVODOXIN OXIDOREDUCTASE-RELATED"/>
    <property type="match status" value="1"/>
</dbReference>
<feature type="region of interest" description="Disordered" evidence="8">
    <location>
        <begin position="1825"/>
        <end position="1844"/>
    </location>
</feature>
<keyword evidence="3" id="KW-0479">Metal-binding</keyword>
<dbReference type="EC" id="1.2.7.1" evidence="10"/>
<dbReference type="PROSITE" id="PS00198">
    <property type="entry name" value="4FE4S_FER_1"/>
    <property type="match status" value="1"/>
</dbReference>
<dbReference type="InterPro" id="IPR011766">
    <property type="entry name" value="TPP_enzyme_TPP-bd"/>
</dbReference>
<keyword evidence="2" id="KW-0004">4Fe-4S</keyword>
<dbReference type="InterPro" id="IPR002880">
    <property type="entry name" value="Pyrv_Fd/Flavodoxin_OxRdtase_N"/>
</dbReference>
<evidence type="ECO:0000313" key="11">
    <source>
        <dbReference type="Proteomes" id="UP001141327"/>
    </source>
</evidence>
<dbReference type="SUPFAM" id="SSF52518">
    <property type="entry name" value="Thiamin diphosphate-binding fold (THDP-binding)"/>
    <property type="match status" value="2"/>
</dbReference>
<name>A0ABQ8U3W5_9EUKA</name>
<feature type="domain" description="4Fe-4S ferredoxin-type" evidence="9">
    <location>
        <begin position="1454"/>
        <end position="1483"/>
    </location>
</feature>
<dbReference type="Pfam" id="PF12838">
    <property type="entry name" value="Fer4_7"/>
    <property type="match status" value="1"/>
</dbReference>
<evidence type="ECO:0000256" key="1">
    <source>
        <dbReference type="ARBA" id="ARBA00022448"/>
    </source>
</evidence>
<sequence length="1870" mass="202598">MSCVVAGRTRSPRINFTLCPFEKTTRTKAMLAQSAASPSGTALSSCAPFDPSIYAAGLLDALFERLLPPEDVAQTEPFKAHTPPHVTNRRSIAEKILAWLQTYFRRPPFGTASGCSAAAFFPPNYHSVLLPATPASTSDSQVYMEQEGRRFPLLHVEVNSGKQRIQSIGQLIVHTYSTCLGVFLHHPEIAAPDEFFSLYIDPEVSLFLKSSIKVEFGTGHEQHSVSFQSEPVWLGATGQMLAAMETEQMPTQCEEAGHPEPVMETEQQMPTQLAQCEEAGHPEPVSRRPAPRSLDVLVHGRGQSNAADARATDRRMTRAMHAAATAAAATSDAEASDAEASDAEASAAEASDADAEVSDAAELALRQFGGRLLDAARCQFGDSLVPPIGLAVASLGRLSALMFNADPAKGTGGVGVLPNAVLLEGMTGWEFIPPTGAPVVARSLFRAPENKTATGLDPAAPGRPYLKLVAHEVYKIQIEGQTGQTCQAGQAGQGQTGQAGQAGQKFTERKPQARILREWNIFGKVFQLALWPDYGPSLSRTFSWPRSPDEIGCIARALVSQVYELAKRGWAHCDIRLANLCYAYATRVLTLIDYDRAKPFDGEAPKCVPGPGVPPTIYHAGPLTLHQTSLVLLALAEPDFPIPADYLIPRGAAEMVTRPEMREQVGPILGMLLPPNYRSVTPRKALECWKTLASPPRCTSLDHISAMSAKYATKQWMAIDGNKAATYIAYAMSDMAFIFPITPASAMGENADDWATEQRKNFLGNVVSVSQLQSEGGASGSLHGAVLSGALCTTFTCSQGLLLMIPELYKIAGELQPAVFHVSSRTVGGQGMSISCDHGDVMACRASGIAMLCSASVQETMDLAAVAHLTTIQAQTPFMHFFDGFRTSHEENKIETIAYEDLKAMYDFEALREWREKRIMRNDQPTMRGLVDDANIYFQLLEATNPIANRIPELVQANMDKVARVTGRPHRLFDYYGAPDATDVVVVMGSASSVVAEYVNYRTTQGDKIGVVSIHLFRPFSASHLMAAIPATCTRLAVLDHVKEQGSVGEPLYLDVLAALSQNGRLAHMTVASGRFGLGGKDFTPVQAEAVYRNLKAGHDMKMRFTVGINDDVTGLSLPMGSVNPVPAPAGLVQSMFYGFGADGTVGSCKNTIAIIADETELYSQGFFAYDAKKSGGVTISHLRFGPQPITSSYEIVEADYVACHHPSYIHKYDMLNQIKDGGVFVVNCPFTTVEALERELPGSMKRKIAQKHLRFYAIDADAIATAAGLRGRINNVMQAVFFKLSNVLPIERALALLKGAITKTYKKKGDDVVQKNFACVDQTLEALRQIEVPAGWAQAPLETPVFAPGATEYFKTLAHPCLSLVGNTLPVSALVPHVGGALPTATGRFEKRGVAPQVPQWDPTACIACTFCSMVCPHAAIRPFLMTPEEKAHAPNQAQFPTIPYKPKPGMEFRIQISPMDCMGCEACVHTCPKKALRMADTHQRIAEDRDNWIYCVDTLPDRSNEIFDPTDPAQTATVANVQFRQPMLEFSAACAGCAETPVNKLLTQLYGERLVVANACGCSMVWGGFAPTCAYTTDRTGHGPVYTGSLFEDDAELAYGIAAGGHHRRMLMAKAAQDVLQVPELNADLRAAVTEWLQGYDDARASKMAGEKLVRLLAPASARSLPQLQELWVGRDLLQPKSYWAVGGDGWAYDIDFGGLDQVLSMGHKLNVLVLDTEVYSNTGGQKSKATPRGAVARFAAGGKDGKKKDLGMYAMSLGTVYVASCCLGANMPQLLKGRPLPGTSLVRFASLIAAKPEVARVYHQLLQEDIDERFANLQRMAGVAPTPRPPPRHGCPRHRRPLNLSPKKRTFFSFASPQLALRSVFGF</sequence>
<keyword evidence="10" id="KW-0670">Pyruvate</keyword>
<dbReference type="Gene3D" id="3.40.920.10">
    <property type="entry name" value="Pyruvate-ferredoxin oxidoreductase, PFOR, domain III"/>
    <property type="match status" value="1"/>
</dbReference>
<reference evidence="10" key="1">
    <citation type="journal article" date="2022" name="bioRxiv">
        <title>Genomics of Preaxostyla Flagellates Illuminates Evolutionary Transitions and the Path Towards Mitochondrial Loss.</title>
        <authorList>
            <person name="Novak L.V.F."/>
            <person name="Treitli S.C."/>
            <person name="Pyrih J."/>
            <person name="Halakuc P."/>
            <person name="Pipaliya S.V."/>
            <person name="Vacek V."/>
            <person name="Brzon O."/>
            <person name="Soukal P."/>
            <person name="Eme L."/>
            <person name="Dacks J.B."/>
            <person name="Karnkowska A."/>
            <person name="Elias M."/>
            <person name="Hampl V."/>
        </authorList>
    </citation>
    <scope>NUCLEOTIDE SEQUENCE</scope>
    <source>
        <strain evidence="10">RCP-MX</strain>
    </source>
</reference>
<dbReference type="SUPFAM" id="SSF52922">
    <property type="entry name" value="TK C-terminal domain-like"/>
    <property type="match status" value="1"/>
</dbReference>
<proteinExistence type="predicted"/>
<dbReference type="Gene3D" id="3.30.70.20">
    <property type="match status" value="1"/>
</dbReference>
<feature type="region of interest" description="Disordered" evidence="8">
    <location>
        <begin position="247"/>
        <end position="270"/>
    </location>
</feature>
<dbReference type="NCBIfam" id="TIGR02176">
    <property type="entry name" value="pyruv_ox_red"/>
    <property type="match status" value="1"/>
</dbReference>
<dbReference type="InterPro" id="IPR011895">
    <property type="entry name" value="Pyrv_flavodox_OxRed"/>
</dbReference>
<dbReference type="SUPFAM" id="SSF54862">
    <property type="entry name" value="4Fe-4S ferredoxins"/>
    <property type="match status" value="1"/>
</dbReference>
<evidence type="ECO:0000256" key="7">
    <source>
        <dbReference type="ARBA" id="ARBA00023014"/>
    </source>
</evidence>
<dbReference type="CDD" id="cd07034">
    <property type="entry name" value="TPP_PYR_PFOR_IOR-alpha_like"/>
    <property type="match status" value="1"/>
</dbReference>
<dbReference type="Pfam" id="PF17147">
    <property type="entry name" value="PFOR_II"/>
    <property type="match status" value="1"/>
</dbReference>
<keyword evidence="1" id="KW-0813">Transport</keyword>
<evidence type="ECO:0000256" key="6">
    <source>
        <dbReference type="ARBA" id="ARBA00023004"/>
    </source>
</evidence>
<keyword evidence="7" id="KW-0411">Iron-sulfur</keyword>
<gene>
    <name evidence="10" type="ORF">PAPYR_12211</name>
</gene>
<organism evidence="10 11">
    <name type="scientific">Paratrimastix pyriformis</name>
    <dbReference type="NCBI Taxonomy" id="342808"/>
    <lineage>
        <taxon>Eukaryota</taxon>
        <taxon>Metamonada</taxon>
        <taxon>Preaxostyla</taxon>
        <taxon>Paratrimastigidae</taxon>
        <taxon>Paratrimastix</taxon>
    </lineage>
</organism>